<dbReference type="SUPFAM" id="SSF82671">
    <property type="entry name" value="SEA domain"/>
    <property type="match status" value="1"/>
</dbReference>
<reference evidence="5 6" key="1">
    <citation type="submission" date="2022-05" db="EMBL/GenBank/DDBJ databases">
        <authorList>
            <consortium name="Genoscope - CEA"/>
            <person name="William W."/>
        </authorList>
    </citation>
    <scope>NUCLEOTIDE SEQUENCE [LARGE SCALE GENOMIC DNA]</scope>
</reference>
<dbReference type="InterPro" id="IPR036364">
    <property type="entry name" value="SEA_dom_sf"/>
</dbReference>
<keyword evidence="2" id="KW-0732">Signal</keyword>
<dbReference type="GO" id="GO:0007156">
    <property type="term" value="P:homophilic cell adhesion via plasma membrane adhesion molecules"/>
    <property type="evidence" value="ECO:0007669"/>
    <property type="project" value="TreeGrafter"/>
</dbReference>
<dbReference type="InterPro" id="IPR036179">
    <property type="entry name" value="Ig-like_dom_sf"/>
</dbReference>
<dbReference type="Proteomes" id="UP001159428">
    <property type="component" value="Unassembled WGS sequence"/>
</dbReference>
<evidence type="ECO:0000313" key="5">
    <source>
        <dbReference type="EMBL" id="CAH3166099.1"/>
    </source>
</evidence>
<dbReference type="SMART" id="SM00409">
    <property type="entry name" value="IG"/>
    <property type="match status" value="1"/>
</dbReference>
<keyword evidence="1" id="KW-0393">Immunoglobulin domain</keyword>
<dbReference type="InterPro" id="IPR000082">
    <property type="entry name" value="SEA_dom"/>
</dbReference>
<dbReference type="CDD" id="cd00096">
    <property type="entry name" value="Ig"/>
    <property type="match status" value="1"/>
</dbReference>
<dbReference type="PROSITE" id="PS50024">
    <property type="entry name" value="SEA"/>
    <property type="match status" value="1"/>
</dbReference>
<dbReference type="InterPro" id="IPR003599">
    <property type="entry name" value="Ig_sub"/>
</dbReference>
<sequence>MDLFLTGIFRWVLATLLLCFIIQKSESAFRISQKPSNPTIVVLGVNSSQVTLVWRYTDAPGQYFVQFWRQKTGEKITQISTSKNGNAFDPSDTEEFVARLPATLILKSVKASENYTYSLYLLDSNARVLETHAVFIKVVVPPEITIPPEPRPLLTIGKNYTLTCNASGDPLPKITWTKDGIPAEEFNVTGYKLHLTDVKLKDVGSYRCTASNGYGVDASNVSIAGVKCNECEIKTVGITLESETWKSALNNRESIEFKTLQANLLSEISKVYTKSPVKELYTVAVVDFR</sequence>
<dbReference type="GO" id="GO:0005886">
    <property type="term" value="C:plasma membrane"/>
    <property type="evidence" value="ECO:0007669"/>
    <property type="project" value="TreeGrafter"/>
</dbReference>
<feature type="signal peptide" evidence="2">
    <location>
        <begin position="1"/>
        <end position="27"/>
    </location>
</feature>
<dbReference type="GO" id="GO:0070593">
    <property type="term" value="P:dendrite self-avoidance"/>
    <property type="evidence" value="ECO:0007669"/>
    <property type="project" value="TreeGrafter"/>
</dbReference>
<organism evidence="5 6">
    <name type="scientific">Pocillopora meandrina</name>
    <dbReference type="NCBI Taxonomy" id="46732"/>
    <lineage>
        <taxon>Eukaryota</taxon>
        <taxon>Metazoa</taxon>
        <taxon>Cnidaria</taxon>
        <taxon>Anthozoa</taxon>
        <taxon>Hexacorallia</taxon>
        <taxon>Scleractinia</taxon>
        <taxon>Astrocoeniina</taxon>
        <taxon>Pocilloporidae</taxon>
        <taxon>Pocillopora</taxon>
    </lineage>
</organism>
<accession>A0AAU9Y2U1</accession>
<evidence type="ECO:0000256" key="1">
    <source>
        <dbReference type="ARBA" id="ARBA00023319"/>
    </source>
</evidence>
<name>A0AAU9Y2U1_9CNID</name>
<dbReference type="AlphaFoldDB" id="A0AAU9Y2U1"/>
<evidence type="ECO:0000313" key="6">
    <source>
        <dbReference type="Proteomes" id="UP001159428"/>
    </source>
</evidence>
<protein>
    <submittedName>
        <fullName evidence="5">Uncharacterized protein</fullName>
    </submittedName>
</protein>
<dbReference type="InterPro" id="IPR013783">
    <property type="entry name" value="Ig-like_fold"/>
</dbReference>
<keyword evidence="6" id="KW-1185">Reference proteome</keyword>
<dbReference type="PANTHER" id="PTHR10075:SF100">
    <property type="entry name" value="FASCICLIN-2"/>
    <property type="match status" value="1"/>
</dbReference>
<evidence type="ECO:0000259" key="3">
    <source>
        <dbReference type="PROSITE" id="PS50024"/>
    </source>
</evidence>
<dbReference type="EMBL" id="CALNXJ010000128">
    <property type="protein sequence ID" value="CAH3166099.1"/>
    <property type="molecule type" value="Genomic_DNA"/>
</dbReference>
<dbReference type="Gene3D" id="2.60.40.10">
    <property type="entry name" value="Immunoglobulins"/>
    <property type="match status" value="1"/>
</dbReference>
<gene>
    <name evidence="5" type="ORF">PMEA_00004483</name>
</gene>
<dbReference type="PROSITE" id="PS50835">
    <property type="entry name" value="IG_LIKE"/>
    <property type="match status" value="1"/>
</dbReference>
<feature type="chain" id="PRO_5043359024" evidence="2">
    <location>
        <begin position="28"/>
        <end position="289"/>
    </location>
</feature>
<dbReference type="PANTHER" id="PTHR10075">
    <property type="entry name" value="BASIGIN RELATED"/>
    <property type="match status" value="1"/>
</dbReference>
<dbReference type="InterPro" id="IPR007110">
    <property type="entry name" value="Ig-like_dom"/>
</dbReference>
<dbReference type="GO" id="GO:0098632">
    <property type="term" value="F:cell-cell adhesion mediator activity"/>
    <property type="evidence" value="ECO:0007669"/>
    <property type="project" value="TreeGrafter"/>
</dbReference>
<dbReference type="Pfam" id="PF13927">
    <property type="entry name" value="Ig_3"/>
    <property type="match status" value="1"/>
</dbReference>
<feature type="domain" description="Ig-like" evidence="4">
    <location>
        <begin position="142"/>
        <end position="224"/>
    </location>
</feature>
<dbReference type="SMART" id="SM00408">
    <property type="entry name" value="IGc2"/>
    <property type="match status" value="1"/>
</dbReference>
<evidence type="ECO:0000259" key="4">
    <source>
        <dbReference type="PROSITE" id="PS50835"/>
    </source>
</evidence>
<dbReference type="InterPro" id="IPR003598">
    <property type="entry name" value="Ig_sub2"/>
</dbReference>
<dbReference type="GO" id="GO:0007411">
    <property type="term" value="P:axon guidance"/>
    <property type="evidence" value="ECO:0007669"/>
    <property type="project" value="TreeGrafter"/>
</dbReference>
<evidence type="ECO:0000256" key="2">
    <source>
        <dbReference type="SAM" id="SignalP"/>
    </source>
</evidence>
<dbReference type="SUPFAM" id="SSF48726">
    <property type="entry name" value="Immunoglobulin"/>
    <property type="match status" value="1"/>
</dbReference>
<feature type="domain" description="SEA" evidence="3">
    <location>
        <begin position="230"/>
        <end position="289"/>
    </location>
</feature>
<dbReference type="GO" id="GO:0030424">
    <property type="term" value="C:axon"/>
    <property type="evidence" value="ECO:0007669"/>
    <property type="project" value="TreeGrafter"/>
</dbReference>
<proteinExistence type="predicted"/>
<comment type="caution">
    <text evidence="5">The sequence shown here is derived from an EMBL/GenBank/DDBJ whole genome shotgun (WGS) entry which is preliminary data.</text>
</comment>